<evidence type="ECO:0000256" key="8">
    <source>
        <dbReference type="ARBA" id="ARBA00023125"/>
    </source>
</evidence>
<evidence type="ECO:0000256" key="6">
    <source>
        <dbReference type="ARBA" id="ARBA00022741"/>
    </source>
</evidence>
<dbReference type="PANTHER" id="PTHR32182:SF0">
    <property type="entry name" value="DNA REPLICATION AND REPAIR PROTEIN RECF"/>
    <property type="match status" value="1"/>
</dbReference>
<dbReference type="EMBL" id="NHSD01000150">
    <property type="protein sequence ID" value="MBK5926662.1"/>
    <property type="molecule type" value="Genomic_DNA"/>
</dbReference>
<dbReference type="GO" id="GO:0005524">
    <property type="term" value="F:ATP binding"/>
    <property type="evidence" value="ECO:0007669"/>
    <property type="project" value="UniProtKB-UniRule"/>
</dbReference>
<dbReference type="InterPro" id="IPR003593">
    <property type="entry name" value="AAA+_ATPase"/>
</dbReference>
<dbReference type="SMART" id="SM00382">
    <property type="entry name" value="AAA"/>
    <property type="match status" value="1"/>
</dbReference>
<evidence type="ECO:0000256" key="5">
    <source>
        <dbReference type="ARBA" id="ARBA00022705"/>
    </source>
</evidence>
<reference evidence="12" key="1">
    <citation type="submission" date="2017-05" db="EMBL/GenBank/DDBJ databases">
        <authorList>
            <person name="Imhoff J.F."/>
            <person name="Rahn T."/>
            <person name="Kuenzel S."/>
            <person name="Neulinger S.C."/>
        </authorList>
    </citation>
    <scope>NUCLEOTIDE SEQUENCE</scope>
    <source>
        <strain evidence="12">LMG 28126</strain>
    </source>
</reference>
<evidence type="ECO:0000256" key="3">
    <source>
        <dbReference type="ARBA" id="ARBA00020170"/>
    </source>
</evidence>
<comment type="similarity">
    <text evidence="2 9 10">Belongs to the RecF family.</text>
</comment>
<dbReference type="Gene3D" id="3.40.50.300">
    <property type="entry name" value="P-loop containing nucleotide triphosphate hydrolases"/>
    <property type="match status" value="1"/>
</dbReference>
<evidence type="ECO:0000256" key="9">
    <source>
        <dbReference type="HAMAP-Rule" id="MF_00365"/>
    </source>
</evidence>
<dbReference type="InterPro" id="IPR018078">
    <property type="entry name" value="DNA-binding_RecF_CS"/>
</dbReference>
<keyword evidence="9 10" id="KW-0227">DNA damage</keyword>
<feature type="binding site" evidence="9">
    <location>
        <begin position="34"/>
        <end position="41"/>
    </location>
    <ligand>
        <name>ATP</name>
        <dbReference type="ChEBI" id="CHEBI:30616"/>
    </ligand>
</feature>
<dbReference type="GO" id="GO:0000731">
    <property type="term" value="P:DNA synthesis involved in DNA repair"/>
    <property type="evidence" value="ECO:0007669"/>
    <property type="project" value="TreeGrafter"/>
</dbReference>
<name>A0A934TIY0_9RHOB</name>
<dbReference type="GO" id="GO:0009432">
    <property type="term" value="P:SOS response"/>
    <property type="evidence" value="ECO:0007669"/>
    <property type="project" value="UniProtKB-UniRule"/>
</dbReference>
<proteinExistence type="inferred from homology"/>
<keyword evidence="9 10" id="KW-0234">DNA repair</keyword>
<evidence type="ECO:0000313" key="12">
    <source>
        <dbReference type="EMBL" id="MBK5926662.1"/>
    </source>
</evidence>
<evidence type="ECO:0000256" key="1">
    <source>
        <dbReference type="ARBA" id="ARBA00004496"/>
    </source>
</evidence>
<sequence>MTASDRLSVLTLSHFRSHRQARLVFDGRPVAIWGPNGAGKTNILEAVSLLSPGRGLRAAPAEALARTPEAVGWKLTAALAGHAVATWAEPGRPRTVTIDDKPGPQAALGRIVRMLWLTPAMDRLWIEGAEGRRRFLDRMALSFTPAHAEAALAYDKAMRERNRLLRDGVEDARWYAALEAQMARAGAEVAANRRHALARLAAVAEDGAFPAAALTLTGPDGTAPPEDAGALARALADGRRRDMAAGRTLAGPHRADLRAVYTAKGVPAEQCSTGEQKALLIALVLANARALAADDGTPPILLLDEVAAHLDDNRRAALYDALVRLGAQAFLTGTGAALFAGLKGRAQGISVAECDGLSVVTEAEVP</sequence>
<dbReference type="SUPFAM" id="SSF52540">
    <property type="entry name" value="P-loop containing nucleoside triphosphate hydrolases"/>
    <property type="match status" value="1"/>
</dbReference>
<keyword evidence="8 9" id="KW-0238">DNA-binding</keyword>
<accession>A0A934TIY0</accession>
<evidence type="ECO:0000256" key="4">
    <source>
        <dbReference type="ARBA" id="ARBA00022490"/>
    </source>
</evidence>
<dbReference type="PANTHER" id="PTHR32182">
    <property type="entry name" value="DNA REPLICATION AND REPAIR PROTEIN RECF"/>
    <property type="match status" value="1"/>
</dbReference>
<dbReference type="Pfam" id="PF02463">
    <property type="entry name" value="SMC_N"/>
    <property type="match status" value="1"/>
</dbReference>
<dbReference type="PROSITE" id="PS00618">
    <property type="entry name" value="RECF_2"/>
    <property type="match status" value="1"/>
</dbReference>
<keyword evidence="9 10" id="KW-0742">SOS response</keyword>
<dbReference type="Gene3D" id="1.20.1050.90">
    <property type="entry name" value="RecF/RecN/SMC, N-terminal domain"/>
    <property type="match status" value="1"/>
</dbReference>
<keyword evidence="6 9" id="KW-0547">Nucleotide-binding</keyword>
<dbReference type="GO" id="GO:0006302">
    <property type="term" value="P:double-strand break repair"/>
    <property type="evidence" value="ECO:0007669"/>
    <property type="project" value="TreeGrafter"/>
</dbReference>
<dbReference type="InterPro" id="IPR001238">
    <property type="entry name" value="DNA-binding_RecF"/>
</dbReference>
<evidence type="ECO:0000313" key="13">
    <source>
        <dbReference type="Proteomes" id="UP000706333"/>
    </source>
</evidence>
<keyword evidence="5 9" id="KW-0235">DNA replication</keyword>
<gene>
    <name evidence="9" type="primary">recF</name>
    <name evidence="12" type="ORF">CCR87_04745</name>
</gene>
<evidence type="ECO:0000259" key="11">
    <source>
        <dbReference type="SMART" id="SM00382"/>
    </source>
</evidence>
<reference evidence="12" key="2">
    <citation type="journal article" date="2020" name="Microorganisms">
        <title>Osmotic Adaptation and Compatible Solute Biosynthesis of Phototrophic Bacteria as Revealed from Genome Analyses.</title>
        <authorList>
            <person name="Imhoff J.F."/>
            <person name="Rahn T."/>
            <person name="Kunzel S."/>
            <person name="Keller A."/>
            <person name="Neulinger S.C."/>
        </authorList>
    </citation>
    <scope>NUCLEOTIDE SEQUENCE</scope>
    <source>
        <strain evidence="12">LMG 28126</strain>
    </source>
</reference>
<evidence type="ECO:0000256" key="10">
    <source>
        <dbReference type="RuleBase" id="RU000578"/>
    </source>
</evidence>
<organism evidence="12 13">
    <name type="scientific">Rhodobaculum claviforme</name>
    <dbReference type="NCBI Taxonomy" id="1549854"/>
    <lineage>
        <taxon>Bacteria</taxon>
        <taxon>Pseudomonadati</taxon>
        <taxon>Pseudomonadota</taxon>
        <taxon>Alphaproteobacteria</taxon>
        <taxon>Rhodobacterales</taxon>
        <taxon>Paracoccaceae</taxon>
        <taxon>Rhodobaculum</taxon>
    </lineage>
</organism>
<comment type="caution">
    <text evidence="12">The sequence shown here is derived from an EMBL/GenBank/DDBJ whole genome shotgun (WGS) entry which is preliminary data.</text>
</comment>
<dbReference type="GO" id="GO:0003697">
    <property type="term" value="F:single-stranded DNA binding"/>
    <property type="evidence" value="ECO:0007669"/>
    <property type="project" value="UniProtKB-UniRule"/>
</dbReference>
<dbReference type="RefSeq" id="WP_201156431.1">
    <property type="nucleotide sequence ID" value="NZ_NHSD01000150.1"/>
</dbReference>
<dbReference type="InterPro" id="IPR042174">
    <property type="entry name" value="RecF_2"/>
</dbReference>
<comment type="subcellular location">
    <subcellularLocation>
        <location evidence="1 9 10">Cytoplasm</location>
    </subcellularLocation>
</comment>
<dbReference type="AlphaFoldDB" id="A0A934TIY0"/>
<protein>
    <recommendedName>
        <fullName evidence="3 9">DNA replication and repair protein RecF</fullName>
    </recommendedName>
</protein>
<dbReference type="GO" id="GO:0005737">
    <property type="term" value="C:cytoplasm"/>
    <property type="evidence" value="ECO:0007669"/>
    <property type="project" value="UniProtKB-SubCell"/>
</dbReference>
<keyword evidence="7 9" id="KW-0067">ATP-binding</keyword>
<dbReference type="NCBIfam" id="TIGR00611">
    <property type="entry name" value="recf"/>
    <property type="match status" value="1"/>
</dbReference>
<dbReference type="Proteomes" id="UP000706333">
    <property type="component" value="Unassembled WGS sequence"/>
</dbReference>
<evidence type="ECO:0000256" key="2">
    <source>
        <dbReference type="ARBA" id="ARBA00008016"/>
    </source>
</evidence>
<keyword evidence="13" id="KW-1185">Reference proteome</keyword>
<evidence type="ECO:0000256" key="7">
    <source>
        <dbReference type="ARBA" id="ARBA00022840"/>
    </source>
</evidence>
<keyword evidence="4 9" id="KW-0963">Cytoplasm</keyword>
<comment type="function">
    <text evidence="9 10">The RecF protein is involved in DNA metabolism; it is required for DNA replication and normal SOS inducibility. RecF binds preferentially to single-stranded, linear DNA. It also seems to bind ATP.</text>
</comment>
<feature type="domain" description="AAA+ ATPase" evidence="11">
    <location>
        <begin position="26"/>
        <end position="353"/>
    </location>
</feature>
<dbReference type="InterPro" id="IPR003395">
    <property type="entry name" value="RecF/RecN/SMC_N"/>
</dbReference>
<dbReference type="HAMAP" id="MF_00365">
    <property type="entry name" value="RecF"/>
    <property type="match status" value="1"/>
</dbReference>
<dbReference type="GO" id="GO:0006260">
    <property type="term" value="P:DNA replication"/>
    <property type="evidence" value="ECO:0007669"/>
    <property type="project" value="UniProtKB-UniRule"/>
</dbReference>
<dbReference type="InterPro" id="IPR027417">
    <property type="entry name" value="P-loop_NTPase"/>
</dbReference>